<dbReference type="GO" id="GO:0042273">
    <property type="term" value="P:ribosomal large subunit biogenesis"/>
    <property type="evidence" value="ECO:0007669"/>
    <property type="project" value="TreeGrafter"/>
</dbReference>
<dbReference type="Proteomes" id="UP000242474">
    <property type="component" value="Unassembled WGS sequence"/>
</dbReference>
<feature type="domain" description="C2H2-type" evidence="10">
    <location>
        <begin position="90"/>
        <end position="112"/>
    </location>
</feature>
<dbReference type="Gene3D" id="3.30.160.60">
    <property type="entry name" value="Classic Zinc Finger"/>
    <property type="match status" value="1"/>
</dbReference>
<evidence type="ECO:0000256" key="1">
    <source>
        <dbReference type="ARBA" id="ARBA00004496"/>
    </source>
</evidence>
<feature type="domain" description="C2H2-type" evidence="10">
    <location>
        <begin position="25"/>
        <end position="47"/>
    </location>
</feature>
<dbReference type="OrthoDB" id="19329at2759"/>
<dbReference type="InterPro" id="IPR013087">
    <property type="entry name" value="Znf_C2H2_type"/>
</dbReference>
<evidence type="ECO:0000256" key="6">
    <source>
        <dbReference type="ARBA" id="ARBA00022771"/>
    </source>
</evidence>
<dbReference type="GO" id="GO:0030687">
    <property type="term" value="C:preribosome, large subunit precursor"/>
    <property type="evidence" value="ECO:0007669"/>
    <property type="project" value="TreeGrafter"/>
</dbReference>
<dbReference type="SMART" id="SM00355">
    <property type="entry name" value="ZnF_C2H2"/>
    <property type="match status" value="4"/>
</dbReference>
<evidence type="ECO:0000259" key="10">
    <source>
        <dbReference type="PROSITE" id="PS00028"/>
    </source>
</evidence>
<keyword evidence="2" id="KW-0963">Cytoplasm</keyword>
<dbReference type="PANTHER" id="PTHR13182:SF8">
    <property type="entry name" value="CYTOPLASMIC 60S SUBUNIT BIOGENESIS FACTOR ZNF622"/>
    <property type="match status" value="1"/>
</dbReference>
<dbReference type="SMART" id="SM00451">
    <property type="entry name" value="ZnF_U1"/>
    <property type="match status" value="2"/>
</dbReference>
<dbReference type="InterPro" id="IPR036236">
    <property type="entry name" value="Znf_C2H2_sf"/>
</dbReference>
<evidence type="ECO:0000256" key="3">
    <source>
        <dbReference type="ARBA" id="ARBA00022517"/>
    </source>
</evidence>
<dbReference type="Pfam" id="PF12756">
    <property type="entry name" value="zf-C2H2_2"/>
    <property type="match status" value="1"/>
</dbReference>
<dbReference type="STRING" id="763665.A0A2G5BCH5"/>
<keyword evidence="12" id="KW-1185">Reference proteome</keyword>
<evidence type="ECO:0000256" key="8">
    <source>
        <dbReference type="ARBA" id="ARBA00034126"/>
    </source>
</evidence>
<keyword evidence="3" id="KW-0690">Ribosome biogenesis</keyword>
<organism evidence="11 12">
    <name type="scientific">Coemansia reversa (strain ATCC 12441 / NRRL 1564)</name>
    <dbReference type="NCBI Taxonomy" id="763665"/>
    <lineage>
        <taxon>Eukaryota</taxon>
        <taxon>Fungi</taxon>
        <taxon>Fungi incertae sedis</taxon>
        <taxon>Zoopagomycota</taxon>
        <taxon>Kickxellomycotina</taxon>
        <taxon>Kickxellomycetes</taxon>
        <taxon>Kickxellales</taxon>
        <taxon>Kickxellaceae</taxon>
        <taxon>Coemansia</taxon>
    </lineage>
</organism>
<comment type="similarity">
    <text evidence="8">Belongs to the REI1 family.</text>
</comment>
<keyword evidence="7" id="KW-0862">Zinc</keyword>
<feature type="compositionally biased region" description="Acidic residues" evidence="9">
    <location>
        <begin position="196"/>
        <end position="209"/>
    </location>
</feature>
<feature type="compositionally biased region" description="Basic and acidic residues" evidence="9">
    <location>
        <begin position="216"/>
        <end position="242"/>
    </location>
</feature>
<name>A0A2G5BCH5_COERN</name>
<dbReference type="InterPro" id="IPR022755">
    <property type="entry name" value="Znf_C2H2_jaz"/>
</dbReference>
<dbReference type="GO" id="GO:0008270">
    <property type="term" value="F:zinc ion binding"/>
    <property type="evidence" value="ECO:0007669"/>
    <property type="project" value="UniProtKB-KW"/>
</dbReference>
<dbReference type="GO" id="GO:0005737">
    <property type="term" value="C:cytoplasm"/>
    <property type="evidence" value="ECO:0007669"/>
    <property type="project" value="UniProtKB-SubCell"/>
</dbReference>
<dbReference type="GO" id="GO:0003676">
    <property type="term" value="F:nucleic acid binding"/>
    <property type="evidence" value="ECO:0007669"/>
    <property type="project" value="InterPro"/>
</dbReference>
<dbReference type="AlphaFoldDB" id="A0A2G5BCH5"/>
<evidence type="ECO:0000256" key="2">
    <source>
        <dbReference type="ARBA" id="ARBA00022490"/>
    </source>
</evidence>
<keyword evidence="5" id="KW-0677">Repeat</keyword>
<gene>
    <name evidence="11" type="ORF">COEREDRAFT_81077</name>
</gene>
<sequence length="518" mass="58131">MESGSAQTTGASVPTNAHNKPLFTCIACQVAFYSAEQQRTHYRSDWHRYNLKRKVADLPPVPAENFAQRVLAQQAQAAEDSKRAEFSAECTVCKKMYGTENAFNNHLNSKKHKESESRMLRKMQAEEDLKAEQRAIAESIAESRLAGTTIQDAVNGADVISGGGSAASELATPTTGALAAAMTDEQGRKVSAFPLSDDEEDDDEAEDESSLAGTSDHMDVDQGDSEKDAERARRKQELDIKRQLNQASTEEEVVQLLEKKKAAAPRLNPDSDCLFCPHKSNSFESNMDHMSFAHSLFIPDLDYLVDLRGLIKYLADKISVANVCLYCNGRGRVLQSLEAVRRHMLDKGHTKIAYDTEIDILEISDFYDFSSTYPDADDHNPDDDVDTEMLDSVSGRSKMLGTARLEEEDGELVLPNGNRIGHRSLLRYYKQDIPLERPEKDSVVIHKMLTNYADNPEYNTQMTQSSSNRALILSQPNGYKAWKNTVTFKERRVQDNFKTRVGMRSNGLQRHYREQNPI</sequence>
<dbReference type="InterPro" id="IPR040025">
    <property type="entry name" value="Znf622/Rei1/Reh1"/>
</dbReference>
<accession>A0A2G5BCH5</accession>
<evidence type="ECO:0000313" key="12">
    <source>
        <dbReference type="Proteomes" id="UP000242474"/>
    </source>
</evidence>
<dbReference type="SUPFAM" id="SSF57667">
    <property type="entry name" value="beta-beta-alpha zinc fingers"/>
    <property type="match status" value="3"/>
</dbReference>
<proteinExistence type="inferred from homology"/>
<evidence type="ECO:0000256" key="5">
    <source>
        <dbReference type="ARBA" id="ARBA00022737"/>
    </source>
</evidence>
<dbReference type="InterPro" id="IPR003604">
    <property type="entry name" value="Matrin/U1-like-C_Znf_C2H2"/>
</dbReference>
<comment type="subcellular location">
    <subcellularLocation>
        <location evidence="1">Cytoplasm</location>
    </subcellularLocation>
</comment>
<evidence type="ECO:0000313" key="11">
    <source>
        <dbReference type="EMBL" id="PIA16724.1"/>
    </source>
</evidence>
<feature type="region of interest" description="Disordered" evidence="9">
    <location>
        <begin position="193"/>
        <end position="243"/>
    </location>
</feature>
<keyword evidence="4" id="KW-0479">Metal-binding</keyword>
<evidence type="ECO:0000256" key="7">
    <source>
        <dbReference type="ARBA" id="ARBA00022833"/>
    </source>
</evidence>
<protein>
    <recommendedName>
        <fullName evidence="10">C2H2-type domain-containing protein</fullName>
    </recommendedName>
</protein>
<evidence type="ECO:0000256" key="9">
    <source>
        <dbReference type="SAM" id="MobiDB-lite"/>
    </source>
</evidence>
<keyword evidence="6" id="KW-0863">Zinc-finger</keyword>
<dbReference type="Pfam" id="PF12171">
    <property type="entry name" value="zf-C2H2_jaz"/>
    <property type="match status" value="2"/>
</dbReference>
<dbReference type="PROSITE" id="PS00028">
    <property type="entry name" value="ZINC_FINGER_C2H2_1"/>
    <property type="match status" value="2"/>
</dbReference>
<reference evidence="11 12" key="1">
    <citation type="journal article" date="2015" name="Genome Biol. Evol.">
        <title>Phylogenomic analyses indicate that early fungi evolved digesting cell walls of algal ancestors of land plants.</title>
        <authorList>
            <person name="Chang Y."/>
            <person name="Wang S."/>
            <person name="Sekimoto S."/>
            <person name="Aerts A.L."/>
            <person name="Choi C."/>
            <person name="Clum A."/>
            <person name="LaButti K.M."/>
            <person name="Lindquist E.A."/>
            <person name="Yee Ngan C."/>
            <person name="Ohm R.A."/>
            <person name="Salamov A.A."/>
            <person name="Grigoriev I.V."/>
            <person name="Spatafora J.W."/>
            <person name="Berbee M.L."/>
        </authorList>
    </citation>
    <scope>NUCLEOTIDE SEQUENCE [LARGE SCALE GENOMIC DNA]</scope>
    <source>
        <strain evidence="11 12">NRRL 1564</strain>
    </source>
</reference>
<dbReference type="PANTHER" id="PTHR13182">
    <property type="entry name" value="ZINC FINGER PROTEIN 622"/>
    <property type="match status" value="1"/>
</dbReference>
<dbReference type="InterPro" id="IPR041661">
    <property type="entry name" value="ZN622/Rei1/Reh1_Znf-C2H2"/>
</dbReference>
<dbReference type="EMBL" id="KZ303498">
    <property type="protein sequence ID" value="PIA16724.1"/>
    <property type="molecule type" value="Genomic_DNA"/>
</dbReference>
<evidence type="ECO:0000256" key="4">
    <source>
        <dbReference type="ARBA" id="ARBA00022723"/>
    </source>
</evidence>